<dbReference type="InterPro" id="IPR039039">
    <property type="entry name" value="RAI1-like_fam"/>
</dbReference>
<dbReference type="InParanoid" id="Q6BHE1"/>
<name>Q6BHE1_DEBHA</name>
<keyword evidence="7" id="KW-0479">Metal-binding</keyword>
<keyword evidence="7" id="KW-0547">Nucleotide-binding</keyword>
<feature type="domain" description="RAI1-like" evidence="8">
    <location>
        <begin position="40"/>
        <end position="396"/>
    </location>
</feature>
<dbReference type="HOGENOM" id="CLU_674429_0_0_1"/>
<reference evidence="9 10" key="1">
    <citation type="journal article" date="2004" name="Nature">
        <title>Genome evolution in yeasts.</title>
        <authorList>
            <consortium name="Genolevures"/>
            <person name="Dujon B."/>
            <person name="Sherman D."/>
            <person name="Fischer G."/>
            <person name="Durrens P."/>
            <person name="Casaregola S."/>
            <person name="Lafontaine I."/>
            <person name="de Montigny J."/>
            <person name="Marck C."/>
            <person name="Neuveglise C."/>
            <person name="Talla E."/>
            <person name="Goffard N."/>
            <person name="Frangeul L."/>
            <person name="Aigle M."/>
            <person name="Anthouard V."/>
            <person name="Babour A."/>
            <person name="Barbe V."/>
            <person name="Barnay S."/>
            <person name="Blanchin S."/>
            <person name="Beckerich J.M."/>
            <person name="Beyne E."/>
            <person name="Bleykasten C."/>
            <person name="Boisrame A."/>
            <person name="Boyer J."/>
            <person name="Cattolico L."/>
            <person name="Confanioleri F."/>
            <person name="de Daruvar A."/>
            <person name="Despons L."/>
            <person name="Fabre E."/>
            <person name="Fairhead C."/>
            <person name="Ferry-Dumazet H."/>
            <person name="Groppi A."/>
            <person name="Hantraye F."/>
            <person name="Hennequin C."/>
            <person name="Jauniaux N."/>
            <person name="Joyet P."/>
            <person name="Kachouri R."/>
            <person name="Kerrest A."/>
            <person name="Koszul R."/>
            <person name="Lemaire M."/>
            <person name="Lesur I."/>
            <person name="Ma L."/>
            <person name="Muller H."/>
            <person name="Nicaud J.M."/>
            <person name="Nikolski M."/>
            <person name="Oztas S."/>
            <person name="Ozier-Kalogeropoulos O."/>
            <person name="Pellenz S."/>
            <person name="Potier S."/>
            <person name="Richard G.F."/>
            <person name="Straub M.L."/>
            <person name="Suleau A."/>
            <person name="Swennene D."/>
            <person name="Tekaia F."/>
            <person name="Wesolowski-Louvel M."/>
            <person name="Westhof E."/>
            <person name="Wirth B."/>
            <person name="Zeniou-Meyer M."/>
            <person name="Zivanovic I."/>
            <person name="Bolotin-Fukuhara M."/>
            <person name="Thierry A."/>
            <person name="Bouchier C."/>
            <person name="Caudron B."/>
            <person name="Scarpelli C."/>
            <person name="Gaillardin C."/>
            <person name="Weissenbach J."/>
            <person name="Wincker P."/>
            <person name="Souciet J.L."/>
        </authorList>
    </citation>
    <scope>NUCLEOTIDE SEQUENCE [LARGE SCALE GENOMIC DNA]</scope>
    <source>
        <strain evidence="10">ATCC 36239 / CBS 767 / BCRC 21394 / JCM 1990 / NBRC 0083 / IGC 2968</strain>
    </source>
</reference>
<dbReference type="eggNOG" id="KOG1982">
    <property type="taxonomic scope" value="Eukaryota"/>
</dbReference>
<keyword evidence="7" id="KW-0378">Hydrolase</keyword>
<keyword evidence="7" id="KW-0694">RNA-binding</keyword>
<evidence type="ECO:0000256" key="5">
    <source>
        <dbReference type="ARBA" id="ARBA00044692"/>
    </source>
</evidence>
<dbReference type="RefSeq" id="XP_462380.2">
    <property type="nucleotide sequence ID" value="XM_462380.1"/>
</dbReference>
<dbReference type="EC" id="3.6.1.-" evidence="7"/>
<dbReference type="Pfam" id="PF08652">
    <property type="entry name" value="RAI1"/>
    <property type="match status" value="1"/>
</dbReference>
<keyword evidence="3 7" id="KW-0540">Nuclease</keyword>
<keyword evidence="10" id="KW-1185">Reference proteome</keyword>
<dbReference type="GO" id="GO:0005634">
    <property type="term" value="C:nucleus"/>
    <property type="evidence" value="ECO:0007669"/>
    <property type="project" value="UniProtKB-SubCell"/>
</dbReference>
<comment type="subcellular location">
    <subcellularLocation>
        <location evidence="7">Nucleus</location>
    </subcellularLocation>
</comment>
<accession>Q6BHE1</accession>
<evidence type="ECO:0000256" key="2">
    <source>
        <dbReference type="ARBA" id="ARBA00006562"/>
    </source>
</evidence>
<comment type="similarity">
    <text evidence="2 7">Belongs to the DXO/Dom3Z family.</text>
</comment>
<dbReference type="PANTHER" id="PTHR12395:SF9">
    <property type="entry name" value="DECAPPING AND EXORIBONUCLEASE PROTEIN"/>
    <property type="match status" value="1"/>
</dbReference>
<comment type="catalytic activity">
    <reaction evidence="4">
        <text>a 5'-end (N(7)-methyl 5'-triphosphoguanosine)-ribonucleoside-ribonucleotide in mRNA + H2O = a (N(7)-methyl 5'-triphosphoguanosine)-nucleoside + a 5'-end phospho-ribonucleoside in mRNA + H(+)</text>
        <dbReference type="Rhea" id="RHEA:66928"/>
        <dbReference type="Rhea" id="RHEA-COMP:15692"/>
        <dbReference type="Rhea" id="RHEA-COMP:17313"/>
        <dbReference type="ChEBI" id="CHEBI:15377"/>
        <dbReference type="ChEBI" id="CHEBI:15378"/>
        <dbReference type="ChEBI" id="CHEBI:138282"/>
        <dbReference type="ChEBI" id="CHEBI:172876"/>
        <dbReference type="ChEBI" id="CHEBI:172877"/>
    </reaction>
    <physiologicalReaction direction="left-to-right" evidence="4">
        <dbReference type="Rhea" id="RHEA:66929"/>
    </physiologicalReaction>
</comment>
<evidence type="ECO:0000256" key="7">
    <source>
        <dbReference type="RuleBase" id="RU367113"/>
    </source>
</evidence>
<comment type="catalytic activity">
    <reaction evidence="5">
        <text>a 5'-end triphospho-ribonucleoside in mRNA + H2O = a 5'-end phospho-ribonucleoside in mRNA + diphosphate + H(+)</text>
        <dbReference type="Rhea" id="RHEA:78683"/>
        <dbReference type="Rhea" id="RHEA-COMP:15692"/>
        <dbReference type="Rhea" id="RHEA-COMP:17164"/>
        <dbReference type="ChEBI" id="CHEBI:15377"/>
        <dbReference type="ChEBI" id="CHEBI:15378"/>
        <dbReference type="ChEBI" id="CHEBI:33019"/>
        <dbReference type="ChEBI" id="CHEBI:138282"/>
        <dbReference type="ChEBI" id="CHEBI:167618"/>
    </reaction>
    <physiologicalReaction direction="left-to-right" evidence="5">
        <dbReference type="Rhea" id="RHEA:78684"/>
    </physiologicalReaction>
</comment>
<dbReference type="GO" id="GO:0000166">
    <property type="term" value="F:nucleotide binding"/>
    <property type="evidence" value="ECO:0007669"/>
    <property type="project" value="UniProtKB-KW"/>
</dbReference>
<dbReference type="PANTHER" id="PTHR12395">
    <property type="entry name" value="DOM-3 RELATED"/>
    <property type="match status" value="1"/>
</dbReference>
<evidence type="ECO:0000256" key="1">
    <source>
        <dbReference type="ARBA" id="ARBA00001968"/>
    </source>
</evidence>
<dbReference type="GO" id="GO:0005829">
    <property type="term" value="C:cytosol"/>
    <property type="evidence" value="ECO:0007669"/>
    <property type="project" value="TreeGrafter"/>
</dbReference>
<comment type="cofactor">
    <cofactor evidence="1 7">
        <name>a divalent metal cation</name>
        <dbReference type="ChEBI" id="CHEBI:60240"/>
    </cofactor>
</comment>
<comment type="catalytic activity">
    <reaction evidence="6">
        <text>a 5'-end NAD(+)-phospho-ribonucleoside in mRNA + H2O = a 5'-end phospho-ribonucleoside in mRNA + NAD(+) + H(+)</text>
        <dbReference type="Rhea" id="RHEA:60880"/>
        <dbReference type="Rhea" id="RHEA-COMP:15692"/>
        <dbReference type="Rhea" id="RHEA-COMP:15698"/>
        <dbReference type="ChEBI" id="CHEBI:15377"/>
        <dbReference type="ChEBI" id="CHEBI:15378"/>
        <dbReference type="ChEBI" id="CHEBI:57540"/>
        <dbReference type="ChEBI" id="CHEBI:138282"/>
        <dbReference type="ChEBI" id="CHEBI:144029"/>
    </reaction>
    <physiologicalReaction direction="left-to-right" evidence="6">
        <dbReference type="Rhea" id="RHEA:60881"/>
    </physiologicalReaction>
</comment>
<dbReference type="KEGG" id="dha:DEHA2G19338g"/>
<dbReference type="STRING" id="284592.Q6BHE1"/>
<evidence type="ECO:0000313" key="9">
    <source>
        <dbReference type="EMBL" id="CAG90887.2"/>
    </source>
</evidence>
<evidence type="ECO:0000259" key="8">
    <source>
        <dbReference type="Pfam" id="PF08652"/>
    </source>
</evidence>
<dbReference type="AlphaFoldDB" id="Q6BHE1"/>
<proteinExistence type="inferred from homology"/>
<dbReference type="InterPro" id="IPR013961">
    <property type="entry name" value="RAI1"/>
</dbReference>
<dbReference type="GO" id="GO:0046872">
    <property type="term" value="F:metal ion binding"/>
    <property type="evidence" value="ECO:0007669"/>
    <property type="project" value="UniProtKB-KW"/>
</dbReference>
<gene>
    <name evidence="9" type="ordered locus">DEHA2G19338g</name>
</gene>
<comment type="function">
    <text evidence="7">Decapping enzyme for NAD-capped RNAs: specifically hydrolyzes the nicotinamide adenine dinucleotide (NAD) cap from a subset of RNAs by removing the entire NAD moiety from the 5'-end of an NAD-capped RNA.</text>
</comment>
<sequence>MKELPLSLFSKLSNEFHKDASIDDEKKKLISSIGLLTDEKPTELLHYTRTLAGEIKINDKQGLKSLNISIGKGRKSKSIKSERIIGSDLTAGYESFKKASAREIYQLDGLFTSLKYYLENAEDKKTSLDRIQSSIVSLRRNLLMLMLIPLNHWREYRFNVIYWKGIIILDYDWEYFEDDITIGLSNLGLSRRNNTDLLQYSGFKFENLITSAPDKSNDFYTLVSQNYDNFNTVFTAEVDAGIDNVASLSSYVELKTHSQFKSQIDFKLASKLMSSWCQTKLVDGKHVVIGFRSKGYNLTSIKMYQTNEIANLLNLHPLKLPDYSTITCKKLVRWYKCTLKWIVDSVRNESDDNDYRVFKIHYSPKSSPVNSCLSFETIDDTTGNDIFNQTIPQWFQEYMNDFAEPGNC</sequence>
<dbReference type="GO" id="GO:0003723">
    <property type="term" value="F:RNA binding"/>
    <property type="evidence" value="ECO:0007669"/>
    <property type="project" value="UniProtKB-KW"/>
</dbReference>
<evidence type="ECO:0000256" key="3">
    <source>
        <dbReference type="ARBA" id="ARBA00022722"/>
    </source>
</evidence>
<dbReference type="GO" id="GO:0034353">
    <property type="term" value="F:mRNA 5'-diphosphatase activity"/>
    <property type="evidence" value="ECO:0007669"/>
    <property type="project" value="TreeGrafter"/>
</dbReference>
<dbReference type="GO" id="GO:0004518">
    <property type="term" value="F:nuclease activity"/>
    <property type="evidence" value="ECO:0007669"/>
    <property type="project" value="UniProtKB-KW"/>
</dbReference>
<dbReference type="OMA" id="FNVIYWK"/>
<dbReference type="GeneID" id="2905323"/>
<evidence type="ECO:0000256" key="6">
    <source>
        <dbReference type="ARBA" id="ARBA00048124"/>
    </source>
</evidence>
<organism evidence="9 10">
    <name type="scientific">Debaryomyces hansenii (strain ATCC 36239 / CBS 767 / BCRC 21394 / JCM 1990 / NBRC 0083 / IGC 2968)</name>
    <name type="common">Yeast</name>
    <name type="synonym">Torulaspora hansenii</name>
    <dbReference type="NCBI Taxonomy" id="284592"/>
    <lineage>
        <taxon>Eukaryota</taxon>
        <taxon>Fungi</taxon>
        <taxon>Dikarya</taxon>
        <taxon>Ascomycota</taxon>
        <taxon>Saccharomycotina</taxon>
        <taxon>Pichiomycetes</taxon>
        <taxon>Debaryomycetaceae</taxon>
        <taxon>Debaryomyces</taxon>
    </lineage>
</organism>
<protein>
    <recommendedName>
        <fullName evidence="7">Decapping nuclease</fullName>
        <ecNumber evidence="7">3.6.1.-</ecNumber>
    </recommendedName>
</protein>
<dbReference type="GO" id="GO:0110155">
    <property type="term" value="P:NAD-cap decapping"/>
    <property type="evidence" value="ECO:0007669"/>
    <property type="project" value="TreeGrafter"/>
</dbReference>
<dbReference type="VEuPathDB" id="FungiDB:DEHA2G19338g"/>
<evidence type="ECO:0000256" key="4">
    <source>
        <dbReference type="ARBA" id="ARBA00044676"/>
    </source>
</evidence>
<dbReference type="EMBL" id="CR382139">
    <property type="protein sequence ID" value="CAG90887.2"/>
    <property type="molecule type" value="Genomic_DNA"/>
</dbReference>
<dbReference type="Proteomes" id="UP000000599">
    <property type="component" value="Chromosome G"/>
</dbReference>
<dbReference type="OrthoDB" id="5853397at2759"/>
<evidence type="ECO:0000313" key="10">
    <source>
        <dbReference type="Proteomes" id="UP000000599"/>
    </source>
</evidence>
<dbReference type="GO" id="GO:0000956">
    <property type="term" value="P:nuclear-transcribed mRNA catabolic process"/>
    <property type="evidence" value="ECO:0007669"/>
    <property type="project" value="TreeGrafter"/>
</dbReference>
<keyword evidence="7" id="KW-0539">Nucleus</keyword>